<dbReference type="EMBL" id="QZWG01000016">
    <property type="protein sequence ID" value="RZB61349.1"/>
    <property type="molecule type" value="Genomic_DNA"/>
</dbReference>
<organism evidence="2 3">
    <name type="scientific">Glycine soja</name>
    <name type="common">Wild soybean</name>
    <dbReference type="NCBI Taxonomy" id="3848"/>
    <lineage>
        <taxon>Eukaryota</taxon>
        <taxon>Viridiplantae</taxon>
        <taxon>Streptophyta</taxon>
        <taxon>Embryophyta</taxon>
        <taxon>Tracheophyta</taxon>
        <taxon>Spermatophyta</taxon>
        <taxon>Magnoliopsida</taxon>
        <taxon>eudicotyledons</taxon>
        <taxon>Gunneridae</taxon>
        <taxon>Pentapetalae</taxon>
        <taxon>rosids</taxon>
        <taxon>fabids</taxon>
        <taxon>Fabales</taxon>
        <taxon>Fabaceae</taxon>
        <taxon>Papilionoideae</taxon>
        <taxon>50 kb inversion clade</taxon>
        <taxon>NPAAA clade</taxon>
        <taxon>indigoferoid/millettioid clade</taxon>
        <taxon>Phaseoleae</taxon>
        <taxon>Glycine</taxon>
        <taxon>Glycine subgen. Soja</taxon>
    </lineage>
</organism>
<comment type="caution">
    <text evidence="2">The sequence shown here is derived from an EMBL/GenBank/DDBJ whole genome shotgun (WGS) entry which is preliminary data.</text>
</comment>
<name>A0A445GJG7_GLYSO</name>
<dbReference type="AlphaFoldDB" id="A0A445GJG7"/>
<keyword evidence="1" id="KW-0472">Membrane</keyword>
<keyword evidence="1" id="KW-1133">Transmembrane helix</keyword>
<keyword evidence="3" id="KW-1185">Reference proteome</keyword>
<sequence length="58" mass="6289">MAATASASSAALLLQVGSHSPLQTNTFDAHNNIKMNAKFIALVFFAVLFNLYVVFLMK</sequence>
<proteinExistence type="predicted"/>
<reference evidence="2 3" key="1">
    <citation type="submission" date="2018-09" db="EMBL/GenBank/DDBJ databases">
        <title>A high-quality reference genome of wild soybean provides a powerful tool to mine soybean genomes.</title>
        <authorList>
            <person name="Xie M."/>
            <person name="Chung C.Y.L."/>
            <person name="Li M.-W."/>
            <person name="Wong F.-L."/>
            <person name="Chan T.-F."/>
            <person name="Lam H.-M."/>
        </authorList>
    </citation>
    <scope>NUCLEOTIDE SEQUENCE [LARGE SCALE GENOMIC DNA]</scope>
    <source>
        <strain evidence="3">cv. W05</strain>
        <tissue evidence="2">Hypocotyl of etiolated seedlings</tissue>
    </source>
</reference>
<evidence type="ECO:0000313" key="3">
    <source>
        <dbReference type="Proteomes" id="UP000289340"/>
    </source>
</evidence>
<keyword evidence="1" id="KW-0812">Transmembrane</keyword>
<accession>A0A445GJG7</accession>
<dbReference type="Proteomes" id="UP000289340">
    <property type="component" value="Chromosome 16"/>
</dbReference>
<gene>
    <name evidence="2" type="ORF">D0Y65_043883</name>
</gene>
<protein>
    <submittedName>
        <fullName evidence="2">Uncharacterized protein</fullName>
    </submittedName>
</protein>
<evidence type="ECO:0000256" key="1">
    <source>
        <dbReference type="SAM" id="Phobius"/>
    </source>
</evidence>
<feature type="transmembrane region" description="Helical" evidence="1">
    <location>
        <begin position="37"/>
        <end position="57"/>
    </location>
</feature>
<evidence type="ECO:0000313" key="2">
    <source>
        <dbReference type="EMBL" id="RZB61349.1"/>
    </source>
</evidence>